<reference evidence="3" key="1">
    <citation type="submission" date="2019-04" db="EMBL/GenBank/DDBJ databases">
        <title>Friends and foes A comparative genomics studyof 23 Aspergillus species from section Flavi.</title>
        <authorList>
            <consortium name="DOE Joint Genome Institute"/>
            <person name="Kjaerbolling I."/>
            <person name="Vesth T."/>
            <person name="Frisvad J.C."/>
            <person name="Nybo J.L."/>
            <person name="Theobald S."/>
            <person name="Kildgaard S."/>
            <person name="Isbrandt T."/>
            <person name="Kuo A."/>
            <person name="Sato A."/>
            <person name="Lyhne E.K."/>
            <person name="Kogle M.E."/>
            <person name="Wiebenga A."/>
            <person name="Kun R.S."/>
            <person name="Lubbers R.J."/>
            <person name="Makela M.R."/>
            <person name="Barry K."/>
            <person name="Chovatia M."/>
            <person name="Clum A."/>
            <person name="Daum C."/>
            <person name="Haridas S."/>
            <person name="He G."/>
            <person name="LaButti K."/>
            <person name="Lipzen A."/>
            <person name="Mondo S."/>
            <person name="Riley R."/>
            <person name="Salamov A."/>
            <person name="Simmons B.A."/>
            <person name="Magnuson J.K."/>
            <person name="Henrissat B."/>
            <person name="Mortensen U.H."/>
            <person name="Larsen T.O."/>
            <person name="Devries R.P."/>
            <person name="Grigoriev I.V."/>
            <person name="Machida M."/>
            <person name="Baker S.E."/>
            <person name="Andersen M.R."/>
        </authorList>
    </citation>
    <scope>NUCLEOTIDE SEQUENCE [LARGE SCALE GENOMIC DNA]</scope>
    <source>
        <strain evidence="3">IBT 14317</strain>
    </source>
</reference>
<keyword evidence="2 3" id="KW-0808">Transferase</keyword>
<dbReference type="Gene3D" id="3.30.559.30">
    <property type="entry name" value="Nonribosomal peptide synthetase, condensation domain"/>
    <property type="match status" value="1"/>
</dbReference>
<dbReference type="InterPro" id="IPR023213">
    <property type="entry name" value="CAT-like_dom_sf"/>
</dbReference>
<dbReference type="GO" id="GO:0016407">
    <property type="term" value="F:acetyltransferase activity"/>
    <property type="evidence" value="ECO:0007669"/>
    <property type="project" value="InterPro"/>
</dbReference>
<dbReference type="GO" id="GO:0043386">
    <property type="term" value="P:mycotoxin biosynthetic process"/>
    <property type="evidence" value="ECO:0007669"/>
    <property type="project" value="InterPro"/>
</dbReference>
<dbReference type="InterPro" id="IPR009992">
    <property type="entry name" value="Tri3/Sat12/Sat16/Mac1"/>
</dbReference>
<dbReference type="Pfam" id="PF07428">
    <property type="entry name" value="Tri3"/>
    <property type="match status" value="1"/>
</dbReference>
<dbReference type="AlphaFoldDB" id="A0A5N7CRW7"/>
<gene>
    <name evidence="3" type="ORF">BDV23DRAFT_177965</name>
</gene>
<dbReference type="Gene3D" id="3.30.559.10">
    <property type="entry name" value="Chloramphenicol acetyltransferase-like domain"/>
    <property type="match status" value="1"/>
</dbReference>
<proteinExistence type="inferred from homology"/>
<protein>
    <submittedName>
        <fullName evidence="3">15-O-acetyltransferase Tri3</fullName>
    </submittedName>
</protein>
<comment type="similarity">
    <text evidence="1">Belongs to the trichothecene O-acetyltransferase family.</text>
</comment>
<evidence type="ECO:0000313" key="3">
    <source>
        <dbReference type="EMBL" id="KAE8396427.1"/>
    </source>
</evidence>
<evidence type="ECO:0000256" key="2">
    <source>
        <dbReference type="ARBA" id="ARBA00022679"/>
    </source>
</evidence>
<evidence type="ECO:0000256" key="1">
    <source>
        <dbReference type="ARBA" id="ARBA00006439"/>
    </source>
</evidence>
<dbReference type="OrthoDB" id="2548233at2759"/>
<dbReference type="EMBL" id="ML735215">
    <property type="protein sequence ID" value="KAE8396427.1"/>
    <property type="molecule type" value="Genomic_DNA"/>
</dbReference>
<organism evidence="3">
    <name type="scientific">Petromyces alliaceus</name>
    <name type="common">Aspergillus alliaceus</name>
    <dbReference type="NCBI Taxonomy" id="209559"/>
    <lineage>
        <taxon>Eukaryota</taxon>
        <taxon>Fungi</taxon>
        <taxon>Dikarya</taxon>
        <taxon>Ascomycota</taxon>
        <taxon>Pezizomycotina</taxon>
        <taxon>Eurotiomycetes</taxon>
        <taxon>Eurotiomycetidae</taxon>
        <taxon>Eurotiales</taxon>
        <taxon>Aspergillaceae</taxon>
        <taxon>Aspergillus</taxon>
        <taxon>Aspergillus subgen. Circumdati</taxon>
    </lineage>
</organism>
<sequence length="507" mass="56327">MLVPLNPAEHRWRQSKIDPRITERRAVGVESFLGRKNANYMGQNDLRIRVELSVSNTTPSLATLKEKLEATMMEMRFLHPESACTLAWDKVIVPPLLQYRSPESQEAAKKWAQGIVHVQATTDNALDLWEDIENRRRSNPQPENPITVHILANVADVDSPLPVDTIVDMLFRMNHVYWDGVSARAFVGDVLRTFSKTLAADYEVPGYEWGKETANLNIPILDALKPGVECSGDAFTADRSELLKAFGEGHADLGTRPHTGPYKPRVVTHVFAPKECSAMIKAIKSRLGPKYTITHLGQAAVTQAMLEINPPSPDLPESAAFVTPNSINGRRWMDNAYAPTYYAACLANGVVKFNNVKSLIIDPSDKPAIIQALTKGAEDAKKSIDFWLSKPHHLPVGINVHNLSAEFVATNPAEEKEVAVPVFLSDGLNDRFLPKEIVRSDTNKPLMTVNGVLFALNEYDPFYTTRLESWQGASTLSVCYNGGNYSKEEAEAFLHCVVKYMLAFVEA</sequence>
<dbReference type="Proteomes" id="UP000326877">
    <property type="component" value="Unassembled WGS sequence"/>
</dbReference>
<accession>A0A5N7CRW7</accession>
<dbReference type="PANTHER" id="PTHR42034">
    <property type="entry name" value="CHROMOSOME 7, WHOLE GENOME SHOTGUN SEQUENCE-RELATED"/>
    <property type="match status" value="1"/>
</dbReference>
<dbReference type="PANTHER" id="PTHR42034:SF1">
    <property type="entry name" value="CONDENSATION DOMAIN-CONTAINING PROTEIN"/>
    <property type="match status" value="1"/>
</dbReference>
<name>A0A5N7CRW7_PETAA</name>